<evidence type="ECO:0000256" key="3">
    <source>
        <dbReference type="ARBA" id="ARBA00022840"/>
    </source>
</evidence>
<dbReference type="PANTHER" id="PTHR43585">
    <property type="entry name" value="FUMIPYRROLE BIOSYNTHESIS PROTEIN C"/>
    <property type="match status" value="1"/>
</dbReference>
<gene>
    <name evidence="6" type="ORF">NXC12_PD00213</name>
</gene>
<dbReference type="Pfam" id="PF18603">
    <property type="entry name" value="LAL_C2"/>
    <property type="match status" value="1"/>
</dbReference>
<evidence type="ECO:0000259" key="5">
    <source>
        <dbReference type="PROSITE" id="PS50975"/>
    </source>
</evidence>
<dbReference type="AlphaFoldDB" id="A0AAN1BL78"/>
<keyword evidence="2 4" id="KW-0547">Nucleotide-binding</keyword>
<dbReference type="SUPFAM" id="SSF56059">
    <property type="entry name" value="Glutathione synthetase ATP-binding domain-like"/>
    <property type="match status" value="1"/>
</dbReference>
<reference evidence="6 7" key="1">
    <citation type="submission" date="2017-04" db="EMBL/GenBank/DDBJ databases">
        <title>Complete genome sequences of Rhizobium genomic linages associated to common bean (phaseolus vulgaris).</title>
        <authorList>
            <person name="Santamaria R.I."/>
            <person name="Bustos P."/>
            <person name="Perez-Carrascal O."/>
            <person name="Martinez-Flores I."/>
            <person name="Juarez S."/>
            <person name="Lozano L."/>
            <person name="Miranda F."/>
            <person name="Vinuesa P."/>
            <person name="Martinez-Romero E."/>
            <person name="Cevallos M.A."/>
            <person name="Romero D."/>
            <person name="Davila G."/>
            <person name="Gonzalez V."/>
        </authorList>
    </citation>
    <scope>NUCLEOTIDE SEQUENCE [LARGE SCALE GENOMIC DNA]</scope>
    <source>
        <strain evidence="6 7">NXC12</strain>
        <plasmid evidence="7">pretnxc12d</plasmid>
    </source>
</reference>
<dbReference type="GO" id="GO:0005524">
    <property type="term" value="F:ATP binding"/>
    <property type="evidence" value="ECO:0007669"/>
    <property type="project" value="UniProtKB-UniRule"/>
</dbReference>
<dbReference type="RefSeq" id="WP_086083864.1">
    <property type="nucleotide sequence ID" value="NZ_CP020910.1"/>
</dbReference>
<protein>
    <submittedName>
        <fullName evidence="6">Biotin carboxylase-like ATP-grasp domain-containing protein</fullName>
    </submittedName>
</protein>
<organism evidence="6 7">
    <name type="scientific">Rhizobium etli</name>
    <dbReference type="NCBI Taxonomy" id="29449"/>
    <lineage>
        <taxon>Bacteria</taxon>
        <taxon>Pseudomonadati</taxon>
        <taxon>Pseudomonadota</taxon>
        <taxon>Alphaproteobacteria</taxon>
        <taxon>Hyphomicrobiales</taxon>
        <taxon>Rhizobiaceae</taxon>
        <taxon>Rhizobium/Agrobacterium group</taxon>
        <taxon>Rhizobium</taxon>
    </lineage>
</organism>
<keyword evidence="6" id="KW-0614">Plasmid</keyword>
<dbReference type="PROSITE" id="PS50975">
    <property type="entry name" value="ATP_GRASP"/>
    <property type="match status" value="1"/>
</dbReference>
<evidence type="ECO:0000256" key="4">
    <source>
        <dbReference type="PROSITE-ProRule" id="PRU00409"/>
    </source>
</evidence>
<evidence type="ECO:0000256" key="2">
    <source>
        <dbReference type="ARBA" id="ARBA00022741"/>
    </source>
</evidence>
<evidence type="ECO:0000313" key="6">
    <source>
        <dbReference type="EMBL" id="ARQ13310.1"/>
    </source>
</evidence>
<proteinExistence type="predicted"/>
<feature type="domain" description="ATP-grasp" evidence="5">
    <location>
        <begin position="116"/>
        <end position="308"/>
    </location>
</feature>
<dbReference type="Gene3D" id="3.30.470.20">
    <property type="entry name" value="ATP-grasp fold, B domain"/>
    <property type="match status" value="1"/>
</dbReference>
<dbReference type="InterPro" id="IPR052032">
    <property type="entry name" value="ATP-dep_AA_Ligase"/>
</dbReference>
<dbReference type="InterPro" id="IPR040570">
    <property type="entry name" value="LAL_C2"/>
</dbReference>
<dbReference type="SMART" id="SM01209">
    <property type="entry name" value="GARS_A"/>
    <property type="match status" value="1"/>
</dbReference>
<dbReference type="InterPro" id="IPR011761">
    <property type="entry name" value="ATP-grasp"/>
</dbReference>
<geneLocation type="plasmid" evidence="7">
    <name>pretnxc12d</name>
</geneLocation>
<dbReference type="Proteomes" id="UP000194159">
    <property type="component" value="Plasmid pRetNXC12d"/>
</dbReference>
<keyword evidence="3 4" id="KW-0067">ATP-binding</keyword>
<dbReference type="PROSITE" id="PS00867">
    <property type="entry name" value="CPSASE_2"/>
    <property type="match status" value="1"/>
</dbReference>
<dbReference type="PANTHER" id="PTHR43585:SF2">
    <property type="entry name" value="ATP-GRASP ENZYME FSQD"/>
    <property type="match status" value="1"/>
</dbReference>
<dbReference type="GO" id="GO:0016874">
    <property type="term" value="F:ligase activity"/>
    <property type="evidence" value="ECO:0007669"/>
    <property type="project" value="UniProtKB-KW"/>
</dbReference>
<evidence type="ECO:0000256" key="1">
    <source>
        <dbReference type="ARBA" id="ARBA00022598"/>
    </source>
</evidence>
<dbReference type="GO" id="GO:0046872">
    <property type="term" value="F:metal ion binding"/>
    <property type="evidence" value="ECO:0007669"/>
    <property type="project" value="InterPro"/>
</dbReference>
<name>A0AAN1BL78_RHIET</name>
<dbReference type="Pfam" id="PF02786">
    <property type="entry name" value="CPSase_L_D2"/>
    <property type="match status" value="1"/>
</dbReference>
<dbReference type="EMBL" id="CP020910">
    <property type="protein sequence ID" value="ARQ13310.1"/>
    <property type="molecule type" value="Genomic_DNA"/>
</dbReference>
<keyword evidence="1" id="KW-0436">Ligase</keyword>
<sequence length="415" mass="45704">MTKRALIILEGTRMGTGLLYTKSAQSLGLHPITLSANPSKYDYLAAGAFESICVDTDDMEAMVQECSKARARYGLAGITSPLDAFYAKVGKLCQHFKLPGPDPVSIERCCDKFVQRQLLKQAGVPIPAFRSASKITEVEAFGYEVGLPAILKPTQGSGSSGVRLCQDAQELTKHAAVLLEAEHKRQSSPRILVEEYAHGPYYSAIIMGNEVIGISTAVFGQPPHFVYHQYNLPADLNEDERKRIADIALNCLRALGLGWGPANIEFRWTKRGPVVIEVNPRLSGTPDPQMTGAAYGIDLITEHIKLVIGRAWDLRARRSDVAAARFLVPNSEGILEWIDGGSRAAEIKGVAEVKFYDKPNVHIVRRGDYRDCIGHVIAASHDRIMTEAILQRAVDEIDWSIRPVETTTKIAKRLE</sequence>
<evidence type="ECO:0000313" key="7">
    <source>
        <dbReference type="Proteomes" id="UP000194159"/>
    </source>
</evidence>
<dbReference type="InterPro" id="IPR005479">
    <property type="entry name" value="CPAse_ATP-bd"/>
</dbReference>
<accession>A0AAN1BL78</accession>